<proteinExistence type="predicted"/>
<evidence type="ECO:0000313" key="2">
    <source>
        <dbReference type="Proteomes" id="UP001595975"/>
    </source>
</evidence>
<evidence type="ECO:0000313" key="1">
    <source>
        <dbReference type="EMBL" id="MFC5662644.1"/>
    </source>
</evidence>
<dbReference type="Gene3D" id="3.50.50.60">
    <property type="entry name" value="FAD/NAD(P)-binding domain"/>
    <property type="match status" value="1"/>
</dbReference>
<dbReference type="Proteomes" id="UP001595975">
    <property type="component" value="Unassembled WGS sequence"/>
</dbReference>
<accession>A0ABW0X0Z5</accession>
<comment type="caution">
    <text evidence="1">The sequence shown here is derived from an EMBL/GenBank/DDBJ whole genome shotgun (WGS) entry which is preliminary data.</text>
</comment>
<keyword evidence="2" id="KW-1185">Reference proteome</keyword>
<gene>
    <name evidence="1" type="ORF">ACFP3U_06555</name>
</gene>
<dbReference type="Gene3D" id="3.30.9.100">
    <property type="match status" value="1"/>
</dbReference>
<reference evidence="2" key="1">
    <citation type="journal article" date="2019" name="Int. J. Syst. Evol. Microbiol.">
        <title>The Global Catalogue of Microorganisms (GCM) 10K type strain sequencing project: providing services to taxonomists for standard genome sequencing and annotation.</title>
        <authorList>
            <consortium name="The Broad Institute Genomics Platform"/>
            <consortium name="The Broad Institute Genome Sequencing Center for Infectious Disease"/>
            <person name="Wu L."/>
            <person name="Ma J."/>
        </authorList>
    </citation>
    <scope>NUCLEOTIDE SEQUENCE [LARGE SCALE GENOMIC DNA]</scope>
    <source>
        <strain evidence="2">CGMCC 4.1437</strain>
    </source>
</reference>
<dbReference type="EMBL" id="JBHSOF010000005">
    <property type="protein sequence ID" value="MFC5662644.1"/>
    <property type="molecule type" value="Genomic_DNA"/>
</dbReference>
<dbReference type="SUPFAM" id="SSF51905">
    <property type="entry name" value="FAD/NAD(P)-binding domain"/>
    <property type="match status" value="1"/>
</dbReference>
<protein>
    <submittedName>
        <fullName evidence="1">Uncharacterized protein</fullName>
    </submittedName>
</protein>
<sequence>MSAAGVPTGTARGLTPGVTVAGSGLAELTCARLLAGHGHLVRLAPAAPDAGPRPLLLTAPTLDLLRSLWGDGLVDDAPRLTHRRVRWGAHAPAARFAQPAWVVDGAVLARRMRARLGPLPGPDGPTRWTVTARAEAEPVDAVQPAGPVQLPQAGRRHLLAGTTALRPGEDAATAVLDTTELGWLQLTPLGAGDCLVQAMVPGPARDPAALLGRIIADSPLGAALRRPPRSAASVAAAPRLHPAPALAPTERQPHGRLTVGAGAIRFDPLSGTGTAQALRTAILASAVVDAETAGIPAPPLCAHYTRRLRAAYAEHLRSCAALYGTAFTGPAWQDELDAARRA</sequence>
<name>A0ABW0X0Z5_9ACTN</name>
<dbReference type="RefSeq" id="WP_380224259.1">
    <property type="nucleotide sequence ID" value="NZ_JBHSOF010000005.1"/>
</dbReference>
<dbReference type="InterPro" id="IPR036188">
    <property type="entry name" value="FAD/NAD-bd_sf"/>
</dbReference>
<organism evidence="1 2">
    <name type="scientific">Kitasatospora misakiensis</name>
    <dbReference type="NCBI Taxonomy" id="67330"/>
    <lineage>
        <taxon>Bacteria</taxon>
        <taxon>Bacillati</taxon>
        <taxon>Actinomycetota</taxon>
        <taxon>Actinomycetes</taxon>
        <taxon>Kitasatosporales</taxon>
        <taxon>Streptomycetaceae</taxon>
        <taxon>Kitasatospora</taxon>
    </lineage>
</organism>